<sequence>MIKLNIRLICKRCISSASFPRLNGIDLIKERIADKVSKFCDIEPNEITKSIDLTNNLDKGDLIIPLPKILKDKKCDLKATAKEWCENIKRDDYISNVTASGPFIQFEINPKFLFQELVPNILSLGGNYGSLPLGNDKTALIEFSSPNIAKPFHAGHLRSTIIGGFLSNLYQKFGWNVVRMNYLGDWGKQFGILAVGYQKYGDENKLLKNPINHLFEIYVRINKDIENEKRDFGESELDKRAKKFFRDLEDGQKDAIELWTKFRNLSIEKYTETYKRLNIYYDVYSGESQVAKDAIEKVHLNLINKSLIQDSNGAQIIDLTESEKALGKVVIKKSDGTSLYITRDVAAAIERKETYHFDRMIYVVASQQDLHLKQLFEILRLLDYEWTDSLVHVNFGMVQGMSTRKGTVVFLDNILEEAKNQMLTVMSKSDHKFAQIENPEYVADLIGISAVMIQDMQGKRINNYSFNWERILSFEGDTGPYLQYAHSRLKSIEDKNSNINITDLSAINFSLIKEPEAITLMRLLSRYPEVLKKCIETHEPSTVVTYLFKVAHQVSTCYRKLWVSGQDEDTAMARLALYAASRQVLHNGMTILGITPVDRM</sequence>
<keyword evidence="5 10" id="KW-0067">ATP-binding</keyword>
<comment type="caution">
    <text evidence="13">The sequence shown here is derived from an EMBL/GenBank/DDBJ whole genome shotgun (WGS) entry which is preliminary data.</text>
</comment>
<dbReference type="PROSITE" id="PS00178">
    <property type="entry name" value="AA_TRNA_LIGASE_I"/>
    <property type="match status" value="1"/>
</dbReference>
<dbReference type="Gene3D" id="3.30.1360.70">
    <property type="entry name" value="Arginyl tRNA synthetase N-terminal domain"/>
    <property type="match status" value="1"/>
</dbReference>
<evidence type="ECO:0000256" key="2">
    <source>
        <dbReference type="ARBA" id="ARBA00012837"/>
    </source>
</evidence>
<dbReference type="Pfam" id="PF03485">
    <property type="entry name" value="Arg_tRNA_synt_N"/>
    <property type="match status" value="1"/>
</dbReference>
<accession>A0ABR4NS50</accession>
<dbReference type="PRINTS" id="PR01038">
    <property type="entry name" value="TRNASYNTHARG"/>
</dbReference>
<proteinExistence type="inferred from homology"/>
<protein>
    <recommendedName>
        <fullName evidence="2">arginine--tRNA ligase</fullName>
        <ecNumber evidence="2">6.1.1.19</ecNumber>
    </recommendedName>
    <alternativeName>
        <fullName evidence="8">Arginyl-tRNA synthetase</fullName>
    </alternativeName>
</protein>
<comment type="similarity">
    <text evidence="1 10">Belongs to the class-I aminoacyl-tRNA synthetase family.</text>
</comment>
<dbReference type="InterPro" id="IPR005148">
    <property type="entry name" value="Arg-tRNA-synth_N"/>
</dbReference>
<dbReference type="SUPFAM" id="SSF55190">
    <property type="entry name" value="Arginyl-tRNA synthetase (ArgRS), N-terminal 'additional' domain"/>
    <property type="match status" value="1"/>
</dbReference>
<evidence type="ECO:0000259" key="11">
    <source>
        <dbReference type="SMART" id="SM00836"/>
    </source>
</evidence>
<gene>
    <name evidence="13" type="ORF">RNJ44_00796</name>
</gene>
<dbReference type="PANTHER" id="PTHR11956:SF11">
    <property type="entry name" value="ARGININE--TRNA LIGASE, MITOCHONDRIAL-RELATED"/>
    <property type="match status" value="1"/>
</dbReference>
<keyword evidence="4 10" id="KW-0547">Nucleotide-binding</keyword>
<keyword evidence="7 10" id="KW-0030">Aminoacyl-tRNA synthetase</keyword>
<dbReference type="EC" id="6.1.1.19" evidence="2"/>
<organism evidence="13 14">
    <name type="scientific">Nakaseomyces bracarensis</name>
    <dbReference type="NCBI Taxonomy" id="273131"/>
    <lineage>
        <taxon>Eukaryota</taxon>
        <taxon>Fungi</taxon>
        <taxon>Dikarya</taxon>
        <taxon>Ascomycota</taxon>
        <taxon>Saccharomycotina</taxon>
        <taxon>Saccharomycetes</taxon>
        <taxon>Saccharomycetales</taxon>
        <taxon>Saccharomycetaceae</taxon>
        <taxon>Nakaseomyces</taxon>
    </lineage>
</organism>
<evidence type="ECO:0000256" key="8">
    <source>
        <dbReference type="ARBA" id="ARBA00033033"/>
    </source>
</evidence>
<dbReference type="HAMAP" id="MF_00123">
    <property type="entry name" value="Arg_tRNA_synth"/>
    <property type="match status" value="1"/>
</dbReference>
<dbReference type="SUPFAM" id="SSF52374">
    <property type="entry name" value="Nucleotidylyl transferase"/>
    <property type="match status" value="1"/>
</dbReference>
<evidence type="ECO:0000256" key="5">
    <source>
        <dbReference type="ARBA" id="ARBA00022840"/>
    </source>
</evidence>
<dbReference type="InterPro" id="IPR008909">
    <property type="entry name" value="DALR_anticod-bd"/>
</dbReference>
<evidence type="ECO:0000256" key="7">
    <source>
        <dbReference type="ARBA" id="ARBA00023146"/>
    </source>
</evidence>
<name>A0ABR4NS50_9SACH</name>
<dbReference type="Gene3D" id="1.10.730.10">
    <property type="entry name" value="Isoleucyl-tRNA Synthetase, Domain 1"/>
    <property type="match status" value="1"/>
</dbReference>
<dbReference type="Gene3D" id="3.40.50.620">
    <property type="entry name" value="HUPs"/>
    <property type="match status" value="1"/>
</dbReference>
<dbReference type="Proteomes" id="UP001623330">
    <property type="component" value="Unassembled WGS sequence"/>
</dbReference>
<keyword evidence="3 10" id="KW-0436">Ligase</keyword>
<evidence type="ECO:0000256" key="10">
    <source>
        <dbReference type="RuleBase" id="RU363038"/>
    </source>
</evidence>
<evidence type="ECO:0000313" key="13">
    <source>
        <dbReference type="EMBL" id="KAL3231157.1"/>
    </source>
</evidence>
<dbReference type="SMART" id="SM01016">
    <property type="entry name" value="Arg_tRNA_synt_N"/>
    <property type="match status" value="1"/>
</dbReference>
<evidence type="ECO:0000256" key="3">
    <source>
        <dbReference type="ARBA" id="ARBA00022598"/>
    </source>
</evidence>
<feature type="domain" description="Arginyl tRNA synthetase N-terminal" evidence="12">
    <location>
        <begin position="26"/>
        <end position="108"/>
    </location>
</feature>
<dbReference type="InterPro" id="IPR014729">
    <property type="entry name" value="Rossmann-like_a/b/a_fold"/>
</dbReference>
<dbReference type="PANTHER" id="PTHR11956">
    <property type="entry name" value="ARGINYL-TRNA SYNTHETASE"/>
    <property type="match status" value="1"/>
</dbReference>
<reference evidence="13 14" key="1">
    <citation type="submission" date="2024-05" db="EMBL/GenBank/DDBJ databases">
        <title>Long read based assembly of the Candida bracarensis genome reveals expanded adhesin content.</title>
        <authorList>
            <person name="Marcet-Houben M."/>
            <person name="Ksiezopolska E."/>
            <person name="Gabaldon T."/>
        </authorList>
    </citation>
    <scope>NUCLEOTIDE SEQUENCE [LARGE SCALE GENOMIC DNA]</scope>
    <source>
        <strain evidence="13 14">CBM6</strain>
    </source>
</reference>
<dbReference type="InterPro" id="IPR009080">
    <property type="entry name" value="tRNAsynth_Ia_anticodon-bd"/>
</dbReference>
<dbReference type="SMART" id="SM00836">
    <property type="entry name" value="DALR_1"/>
    <property type="match status" value="1"/>
</dbReference>
<comment type="catalytic activity">
    <reaction evidence="9">
        <text>tRNA(Arg) + L-arginine + ATP = L-arginyl-tRNA(Arg) + AMP + diphosphate</text>
        <dbReference type="Rhea" id="RHEA:20301"/>
        <dbReference type="Rhea" id="RHEA-COMP:9658"/>
        <dbReference type="Rhea" id="RHEA-COMP:9673"/>
        <dbReference type="ChEBI" id="CHEBI:30616"/>
        <dbReference type="ChEBI" id="CHEBI:32682"/>
        <dbReference type="ChEBI" id="CHEBI:33019"/>
        <dbReference type="ChEBI" id="CHEBI:78442"/>
        <dbReference type="ChEBI" id="CHEBI:78513"/>
        <dbReference type="ChEBI" id="CHEBI:456215"/>
        <dbReference type="EC" id="6.1.1.19"/>
    </reaction>
</comment>
<dbReference type="CDD" id="cd07956">
    <property type="entry name" value="Anticodon_Ia_Arg"/>
    <property type="match status" value="1"/>
</dbReference>
<dbReference type="InterPro" id="IPR035684">
    <property type="entry name" value="ArgRS_core"/>
</dbReference>
<dbReference type="EMBL" id="JBEVYD010000008">
    <property type="protein sequence ID" value="KAL3231157.1"/>
    <property type="molecule type" value="Genomic_DNA"/>
</dbReference>
<keyword evidence="14" id="KW-1185">Reference proteome</keyword>
<feature type="domain" description="DALR anticodon binding" evidence="11">
    <location>
        <begin position="482"/>
        <end position="600"/>
    </location>
</feature>
<dbReference type="NCBIfam" id="TIGR00456">
    <property type="entry name" value="argS"/>
    <property type="match status" value="1"/>
</dbReference>
<evidence type="ECO:0000259" key="12">
    <source>
        <dbReference type="SMART" id="SM01016"/>
    </source>
</evidence>
<evidence type="ECO:0000256" key="6">
    <source>
        <dbReference type="ARBA" id="ARBA00022917"/>
    </source>
</evidence>
<dbReference type="CDD" id="cd00671">
    <property type="entry name" value="ArgRS_core"/>
    <property type="match status" value="1"/>
</dbReference>
<evidence type="ECO:0000256" key="1">
    <source>
        <dbReference type="ARBA" id="ARBA00005594"/>
    </source>
</evidence>
<dbReference type="InterPro" id="IPR001278">
    <property type="entry name" value="Arg-tRNA-ligase"/>
</dbReference>
<dbReference type="InterPro" id="IPR036695">
    <property type="entry name" value="Arg-tRNA-synth_N_sf"/>
</dbReference>
<dbReference type="Pfam" id="PF00750">
    <property type="entry name" value="tRNA-synt_1d"/>
    <property type="match status" value="1"/>
</dbReference>
<keyword evidence="6 10" id="KW-0648">Protein biosynthesis</keyword>
<dbReference type="SUPFAM" id="SSF47323">
    <property type="entry name" value="Anticodon-binding domain of a subclass of class I aminoacyl-tRNA synthetases"/>
    <property type="match status" value="1"/>
</dbReference>
<dbReference type="InterPro" id="IPR001412">
    <property type="entry name" value="aa-tRNA-synth_I_CS"/>
</dbReference>
<evidence type="ECO:0000256" key="9">
    <source>
        <dbReference type="ARBA" id="ARBA00049339"/>
    </source>
</evidence>
<evidence type="ECO:0000256" key="4">
    <source>
        <dbReference type="ARBA" id="ARBA00022741"/>
    </source>
</evidence>
<dbReference type="Pfam" id="PF05746">
    <property type="entry name" value="DALR_1"/>
    <property type="match status" value="1"/>
</dbReference>
<evidence type="ECO:0000313" key="14">
    <source>
        <dbReference type="Proteomes" id="UP001623330"/>
    </source>
</evidence>